<dbReference type="EMBL" id="BAABHV010000036">
    <property type="protein sequence ID" value="GAA5063547.1"/>
    <property type="molecule type" value="Genomic_DNA"/>
</dbReference>
<name>A0ABP9KT49_9SPHN</name>
<evidence type="ECO:0008006" key="3">
    <source>
        <dbReference type="Google" id="ProtNLM"/>
    </source>
</evidence>
<sequence>MRYIGGMNAERALYEDPAALDLSRKRALADIEAGRVVPNEAVTDWLKTWGTADEKPIPAEWLK</sequence>
<proteinExistence type="predicted"/>
<keyword evidence="2" id="KW-1185">Reference proteome</keyword>
<accession>A0ABP9KT49</accession>
<dbReference type="Proteomes" id="UP001500518">
    <property type="component" value="Unassembled WGS sequence"/>
</dbReference>
<comment type="caution">
    <text evidence="1">The sequence shown here is derived from an EMBL/GenBank/DDBJ whole genome shotgun (WGS) entry which is preliminary data.</text>
</comment>
<dbReference type="RefSeq" id="WP_346034144.1">
    <property type="nucleotide sequence ID" value="NZ_BAABHV010000036.1"/>
</dbReference>
<protein>
    <recommendedName>
        <fullName evidence="3">Antitoxin</fullName>
    </recommendedName>
</protein>
<evidence type="ECO:0000313" key="1">
    <source>
        <dbReference type="EMBL" id="GAA5063547.1"/>
    </source>
</evidence>
<reference evidence="2" key="1">
    <citation type="journal article" date="2019" name="Int. J. Syst. Evol. Microbiol.">
        <title>The Global Catalogue of Microorganisms (GCM) 10K type strain sequencing project: providing services to taxonomists for standard genome sequencing and annotation.</title>
        <authorList>
            <consortium name="The Broad Institute Genomics Platform"/>
            <consortium name="The Broad Institute Genome Sequencing Center for Infectious Disease"/>
            <person name="Wu L."/>
            <person name="Ma J."/>
        </authorList>
    </citation>
    <scope>NUCLEOTIDE SEQUENCE [LARGE SCALE GENOMIC DNA]</scope>
    <source>
        <strain evidence="2">JCM 18014</strain>
    </source>
</reference>
<evidence type="ECO:0000313" key="2">
    <source>
        <dbReference type="Proteomes" id="UP001500518"/>
    </source>
</evidence>
<gene>
    <name evidence="1" type="ORF">GCM10023208_34640</name>
</gene>
<organism evidence="1 2">
    <name type="scientific">Erythrobacter westpacificensis</name>
    <dbReference type="NCBI Taxonomy" id="1055231"/>
    <lineage>
        <taxon>Bacteria</taxon>
        <taxon>Pseudomonadati</taxon>
        <taxon>Pseudomonadota</taxon>
        <taxon>Alphaproteobacteria</taxon>
        <taxon>Sphingomonadales</taxon>
        <taxon>Erythrobacteraceae</taxon>
        <taxon>Erythrobacter/Porphyrobacter group</taxon>
        <taxon>Erythrobacter</taxon>
    </lineage>
</organism>